<dbReference type="AlphaFoldDB" id="A0A099P675"/>
<reference evidence="6" key="1">
    <citation type="journal article" date="2014" name="Microb. Cell Fact.">
        <title>Exploiting Issatchenkia orientalis SD108 for succinic acid production.</title>
        <authorList>
            <person name="Xiao H."/>
            <person name="Shao Z."/>
            <person name="Jiang Y."/>
            <person name="Dole S."/>
            <person name="Zhao H."/>
        </authorList>
    </citation>
    <scope>NUCLEOTIDE SEQUENCE [LARGE SCALE GENOMIC DNA]</scope>
    <source>
        <strain evidence="6">SD108</strain>
    </source>
</reference>
<dbReference type="STRING" id="4909.A0A099P675"/>
<gene>
    <name evidence="3" type="ORF">C5L36_0E03510</name>
    <name evidence="5" type="ORF">CAS74_002891</name>
    <name evidence="4" type="ORF">JL09_g1341</name>
</gene>
<evidence type="ECO:0000313" key="6">
    <source>
        <dbReference type="Proteomes" id="UP000029867"/>
    </source>
</evidence>
<accession>A0A099P675</accession>
<dbReference type="EC" id="3.5.1.89" evidence="2"/>
<dbReference type="KEGG" id="pkz:C5L36_0E03510"/>
<dbReference type="PANTHER" id="PTHR12993:SF11">
    <property type="entry name" value="N-ACETYLGLUCOSAMINYL-PHOSPHATIDYLINOSITOL DE-N-ACETYLASE"/>
    <property type="match status" value="1"/>
</dbReference>
<reference evidence="5 7" key="3">
    <citation type="submission" date="2017-05" db="EMBL/GenBank/DDBJ databases">
        <title>The Genome Sequence of Candida krusei Ckrusei653.</title>
        <authorList>
            <person name="Cuomo C."/>
            <person name="Forche A."/>
            <person name="Young S."/>
            <person name="Abouelleil A."/>
            <person name="Cao P."/>
            <person name="Chapman S."/>
            <person name="Cusick C."/>
            <person name="Shea T."/>
            <person name="Nusbaum C."/>
            <person name="Birren B."/>
        </authorList>
    </citation>
    <scope>NUCLEOTIDE SEQUENCE [LARGE SCALE GENOMIC DNA]</scope>
    <source>
        <strain evidence="5 7">Ckrusei653</strain>
    </source>
</reference>
<dbReference type="EMBL" id="JQFK01000008">
    <property type="protein sequence ID" value="KGK39511.1"/>
    <property type="molecule type" value="Genomic_DNA"/>
</dbReference>
<dbReference type="Gene3D" id="3.40.50.10320">
    <property type="entry name" value="LmbE-like"/>
    <property type="match status" value="1"/>
</dbReference>
<reference evidence="4" key="2">
    <citation type="submission" date="2014-08" db="EMBL/GenBank/DDBJ databases">
        <title>Exploiting Issatchenkia orientalis SD108 for Succinic Acid Production.</title>
        <authorList>
            <person name="Xiao H."/>
            <person name="Shao Z."/>
            <person name="Jiang Y."/>
            <person name="Dole S."/>
            <person name="Zhao H."/>
        </authorList>
    </citation>
    <scope>NUCLEOTIDE SEQUENCE [LARGE SCALE GENOMIC DNA]</scope>
    <source>
        <strain evidence="4">SD108</strain>
    </source>
</reference>
<dbReference type="Proteomes" id="UP000249293">
    <property type="component" value="Chromosome 5"/>
</dbReference>
<sequence length="309" mass="35829">MGLLKLSYFVTLTFLAWVGLTTILPNFCNTDPSKSKLLNYDGYLQSAYYNSINTPAIVENNLVNSHIVLITAHPDDESMFFTPSLTELSKGNYNNKIHLICLSNGGYEGLGNIRERELHNAAKLLSIETVRVLDFKDDLKVYWDTDEIKESIDEELRSLKKQYGIKSKREIVFLTFDEDGVSGHPNHMSIHKAAKEYAQAKHIRAYYLKSWNLFVKYSNLFITSIELACRWLTKSETIRAKLAKYNIDLSQILLLGENHSQSIRIYSDLNSLFLNFSTMTWSHYSQIVWFRWIWIFSSKYMNSNELVPM</sequence>
<dbReference type="Proteomes" id="UP000195871">
    <property type="component" value="Unassembled WGS sequence"/>
</dbReference>
<protein>
    <recommendedName>
        <fullName evidence="2">N-acetylglucosaminylphosphatidylinositol deacetylase</fullName>
        <ecNumber evidence="2">3.5.1.89</ecNumber>
    </recommendedName>
</protein>
<evidence type="ECO:0000256" key="1">
    <source>
        <dbReference type="ARBA" id="ARBA00006066"/>
    </source>
</evidence>
<dbReference type="InterPro" id="IPR003737">
    <property type="entry name" value="GlcNAc_PI_deacetylase-related"/>
</dbReference>
<evidence type="ECO:0000313" key="5">
    <source>
        <dbReference type="EMBL" id="OUT21907.1"/>
    </source>
</evidence>
<keyword evidence="8" id="KW-1185">Reference proteome</keyword>
<dbReference type="VEuPathDB" id="FungiDB:C5L36_0E03510"/>
<reference evidence="3 8" key="4">
    <citation type="submission" date="2018-06" db="EMBL/GenBank/DDBJ databases">
        <title>Population genomics shows no distinction between pathogenic Candida krusei and environmental Pichia kudriavzevii: One species, four names.</title>
        <authorList>
            <person name="Douglass A.P."/>
            <person name="Offei B."/>
            <person name="Braun-Galleani S."/>
            <person name="Coughlan A.Y."/>
            <person name="Martos A."/>
            <person name="Ortiz-Merino R.A."/>
            <person name="Byrne K.P."/>
            <person name="Wolfe K.H."/>
        </authorList>
    </citation>
    <scope>NUCLEOTIDE SEQUENCE [LARGE SCALE GENOMIC DNA]</scope>
    <source>
        <strain evidence="3 8">CBS573</strain>
    </source>
</reference>
<dbReference type="OrthoDB" id="440160at2759"/>
<dbReference type="Pfam" id="PF02585">
    <property type="entry name" value="PIG-L"/>
    <property type="match status" value="1"/>
</dbReference>
<dbReference type="SUPFAM" id="SSF102588">
    <property type="entry name" value="LmbE-like"/>
    <property type="match status" value="1"/>
</dbReference>
<organism evidence="4 6">
    <name type="scientific">Pichia kudriavzevii</name>
    <name type="common">Yeast</name>
    <name type="synonym">Issatchenkia orientalis</name>
    <dbReference type="NCBI Taxonomy" id="4909"/>
    <lineage>
        <taxon>Eukaryota</taxon>
        <taxon>Fungi</taxon>
        <taxon>Dikarya</taxon>
        <taxon>Ascomycota</taxon>
        <taxon>Saccharomycotina</taxon>
        <taxon>Pichiomycetes</taxon>
        <taxon>Pichiales</taxon>
        <taxon>Pichiaceae</taxon>
        <taxon>Pichia</taxon>
    </lineage>
</organism>
<dbReference type="HOGENOM" id="CLU_034979_0_0_1"/>
<dbReference type="GO" id="GO:0006506">
    <property type="term" value="P:GPI anchor biosynthetic process"/>
    <property type="evidence" value="ECO:0007669"/>
    <property type="project" value="UniProtKB-UniPathway"/>
</dbReference>
<evidence type="ECO:0000313" key="8">
    <source>
        <dbReference type="Proteomes" id="UP000249293"/>
    </source>
</evidence>
<dbReference type="UniPathway" id="UPA00196"/>
<dbReference type="EMBL" id="CP028777">
    <property type="protein sequence ID" value="AWU78293.1"/>
    <property type="molecule type" value="Genomic_DNA"/>
</dbReference>
<dbReference type="GO" id="GO:0000225">
    <property type="term" value="F:N-acetylglucosaminylphosphatidylinositol deacetylase activity"/>
    <property type="evidence" value="ECO:0007669"/>
    <property type="project" value="UniProtKB-EC"/>
</dbReference>
<evidence type="ECO:0000256" key="2">
    <source>
        <dbReference type="ARBA" id="ARBA00012176"/>
    </source>
</evidence>
<dbReference type="GeneID" id="40386152"/>
<dbReference type="InterPro" id="IPR024078">
    <property type="entry name" value="LmbE-like_dom_sf"/>
</dbReference>
<evidence type="ECO:0000313" key="4">
    <source>
        <dbReference type="EMBL" id="KGK39511.1"/>
    </source>
</evidence>
<dbReference type="EMBL" id="NHMM01000004">
    <property type="protein sequence ID" value="OUT21907.1"/>
    <property type="molecule type" value="Genomic_DNA"/>
</dbReference>
<comment type="similarity">
    <text evidence="1">Belongs to the PIGL family.</text>
</comment>
<dbReference type="GO" id="GO:0016020">
    <property type="term" value="C:membrane"/>
    <property type="evidence" value="ECO:0007669"/>
    <property type="project" value="GOC"/>
</dbReference>
<name>A0A099P675_PICKU</name>
<evidence type="ECO:0000313" key="3">
    <source>
        <dbReference type="EMBL" id="AWU78293.1"/>
    </source>
</evidence>
<dbReference type="eggNOG" id="KOG3332">
    <property type="taxonomic scope" value="Eukaryota"/>
</dbReference>
<dbReference type="PANTHER" id="PTHR12993">
    <property type="entry name" value="N-ACETYLGLUCOSAMINYL-PHOSPHATIDYLINOSITOL DE-N-ACETYLASE-RELATED"/>
    <property type="match status" value="1"/>
</dbReference>
<dbReference type="GO" id="GO:0005783">
    <property type="term" value="C:endoplasmic reticulum"/>
    <property type="evidence" value="ECO:0007669"/>
    <property type="project" value="TreeGrafter"/>
</dbReference>
<proteinExistence type="inferred from homology"/>
<dbReference type="Proteomes" id="UP000029867">
    <property type="component" value="Unassembled WGS sequence"/>
</dbReference>
<dbReference type="RefSeq" id="XP_029323769.1">
    <property type="nucleotide sequence ID" value="XM_029467909.1"/>
</dbReference>
<evidence type="ECO:0000313" key="7">
    <source>
        <dbReference type="Proteomes" id="UP000195871"/>
    </source>
</evidence>